<protein>
    <recommendedName>
        <fullName evidence="3">FAD-binding protein</fullName>
    </recommendedName>
</protein>
<evidence type="ECO:0000313" key="1">
    <source>
        <dbReference type="EMBL" id="ADM26941.1"/>
    </source>
</evidence>
<dbReference type="HOGENOM" id="CLU_812833_0_0_2"/>
<sequence length="341" mass="39271">MVKLIIEVDIAVIGSGLSAIKAVSIFYNLGKKIIMIDSQTSEGGVLQSINGGLKLTKVPILIDQDLVQKINIDEARCFNVERIILKEGNIMAKILGYSNIAVEKTWIDKWLSRDNQCYSPNIYSSIKKYLGISEKGLYLISNIRGINIDRQLIALSNGLLVKYKKLIYTWPLDIIDTYIFSTKEDIKRTVREKIRDLLLKNISMYISLFVYSSNIEGQNLVIYQHGTKASKFHTAVKFPFYNHSILYLITSFSKDYTLIAGIGEKLLSEARRYRLIDVKRIVKRHDIVITYALLNKVDNRKITELREYLLEKNLILYGRCALWKDLEISEILVDRSLEQYI</sequence>
<dbReference type="BioCyc" id="IAGG583356:GHAH-98-MONOMER"/>
<keyword evidence="2" id="KW-1185">Reference proteome</keyword>
<proteinExistence type="predicted"/>
<evidence type="ECO:0000313" key="2">
    <source>
        <dbReference type="Proteomes" id="UP000001304"/>
    </source>
</evidence>
<dbReference type="Proteomes" id="UP000001304">
    <property type="component" value="Chromosome"/>
</dbReference>
<dbReference type="KEGG" id="iag:Igag_0089"/>
<gene>
    <name evidence="1" type="ordered locus">Igag_0089</name>
</gene>
<reference evidence="1 2" key="1">
    <citation type="journal article" date="2010" name="Stand. Genomic Sci.">
        <title>Complete genome sequence of Ignisphaera aggregans type strain (AQ1.S1).</title>
        <authorList>
            <person name="Goker M."/>
            <person name="Held B."/>
            <person name="Lapidus A."/>
            <person name="Nolan M."/>
            <person name="Spring S."/>
            <person name="Yasawong M."/>
            <person name="Lucas S."/>
            <person name="Glavina Del Rio T."/>
            <person name="Tice H."/>
            <person name="Cheng J.F."/>
            <person name="Goodwin L."/>
            <person name="Tapia R."/>
            <person name="Pitluck S."/>
            <person name="Liolios K."/>
            <person name="Ivanova N."/>
            <person name="Mavromatis K."/>
            <person name="Mikhailova N."/>
            <person name="Pati A."/>
            <person name="Chen A."/>
            <person name="Palaniappan K."/>
            <person name="Brambilla E."/>
            <person name="Land M."/>
            <person name="Hauser L."/>
            <person name="Chang Y.J."/>
            <person name="Jeffries C.D."/>
            <person name="Brettin T."/>
            <person name="Detter J.C."/>
            <person name="Han C."/>
            <person name="Rohde M."/>
            <person name="Sikorski J."/>
            <person name="Woyke T."/>
            <person name="Bristow J."/>
            <person name="Eisen J.A."/>
            <person name="Markowitz V."/>
            <person name="Hugenholtz P."/>
            <person name="Kyrpides N.C."/>
            <person name="Klenk H.P."/>
        </authorList>
    </citation>
    <scope>NUCLEOTIDE SEQUENCE [LARGE SCALE GENOMIC DNA]</scope>
    <source>
        <strain evidence="2">DSM 17230 / JCM 13409 / AQ1.S1</strain>
    </source>
</reference>
<dbReference type="EMBL" id="CP002098">
    <property type="protein sequence ID" value="ADM26941.1"/>
    <property type="molecule type" value="Genomic_DNA"/>
</dbReference>
<dbReference type="SUPFAM" id="SSF51905">
    <property type="entry name" value="FAD/NAD(P)-binding domain"/>
    <property type="match status" value="1"/>
</dbReference>
<organism evidence="1 2">
    <name type="scientific">Ignisphaera aggregans (strain DSM 17230 / JCM 13409 / AQ1.S1)</name>
    <dbReference type="NCBI Taxonomy" id="583356"/>
    <lineage>
        <taxon>Archaea</taxon>
        <taxon>Thermoproteota</taxon>
        <taxon>Thermoprotei</taxon>
        <taxon>Desulfurococcales</taxon>
        <taxon>Desulfurococcaceae</taxon>
        <taxon>Ignisphaera</taxon>
    </lineage>
</organism>
<name>E0SPJ8_IGNAA</name>
<accession>E0SPJ8</accession>
<dbReference type="InterPro" id="IPR036188">
    <property type="entry name" value="FAD/NAD-bd_sf"/>
</dbReference>
<evidence type="ECO:0008006" key="3">
    <source>
        <dbReference type="Google" id="ProtNLM"/>
    </source>
</evidence>
<dbReference type="AlphaFoldDB" id="E0SPJ8"/>